<evidence type="ECO:0000313" key="5">
    <source>
        <dbReference type="Proteomes" id="UP000799324"/>
    </source>
</evidence>
<gene>
    <name evidence="4" type="ORF">K491DRAFT_250524</name>
</gene>
<evidence type="ECO:0000256" key="1">
    <source>
        <dbReference type="PROSITE-ProRule" id="PRU00723"/>
    </source>
</evidence>
<proteinExistence type="predicted"/>
<reference evidence="4" key="1">
    <citation type="journal article" date="2020" name="Stud. Mycol.">
        <title>101 Dothideomycetes genomes: a test case for predicting lifestyles and emergence of pathogens.</title>
        <authorList>
            <person name="Haridas S."/>
            <person name="Albert R."/>
            <person name="Binder M."/>
            <person name="Bloem J."/>
            <person name="Labutti K."/>
            <person name="Salamov A."/>
            <person name="Andreopoulos B."/>
            <person name="Baker S."/>
            <person name="Barry K."/>
            <person name="Bills G."/>
            <person name="Bluhm B."/>
            <person name="Cannon C."/>
            <person name="Castanera R."/>
            <person name="Culley D."/>
            <person name="Daum C."/>
            <person name="Ezra D."/>
            <person name="Gonzalez J."/>
            <person name="Henrissat B."/>
            <person name="Kuo A."/>
            <person name="Liang C."/>
            <person name="Lipzen A."/>
            <person name="Lutzoni F."/>
            <person name="Magnuson J."/>
            <person name="Mondo S."/>
            <person name="Nolan M."/>
            <person name="Ohm R."/>
            <person name="Pangilinan J."/>
            <person name="Park H.-J."/>
            <person name="Ramirez L."/>
            <person name="Alfaro M."/>
            <person name="Sun H."/>
            <person name="Tritt A."/>
            <person name="Yoshinaga Y."/>
            <person name="Zwiers L.-H."/>
            <person name="Turgeon B."/>
            <person name="Goodwin S."/>
            <person name="Spatafora J."/>
            <person name="Crous P."/>
            <person name="Grigoriev I."/>
        </authorList>
    </citation>
    <scope>NUCLEOTIDE SEQUENCE</scope>
    <source>
        <strain evidence="4">CBS 122681</strain>
    </source>
</reference>
<keyword evidence="1" id="KW-0479">Metal-binding</keyword>
<keyword evidence="1" id="KW-0862">Zinc</keyword>
<name>A0A6A6SP22_9PLEO</name>
<feature type="zinc finger region" description="C3H1-type" evidence="1">
    <location>
        <begin position="35"/>
        <end position="62"/>
    </location>
</feature>
<keyword evidence="1" id="KW-0863">Zinc-finger</keyword>
<dbReference type="PROSITE" id="PS50103">
    <property type="entry name" value="ZF_C3H1"/>
    <property type="match status" value="1"/>
</dbReference>
<accession>A0A6A6SP22</accession>
<evidence type="ECO:0000256" key="2">
    <source>
        <dbReference type="SAM" id="MobiDB-lite"/>
    </source>
</evidence>
<dbReference type="AlphaFoldDB" id="A0A6A6SP22"/>
<dbReference type="InterPro" id="IPR000571">
    <property type="entry name" value="Znf_CCCH"/>
</dbReference>
<sequence length="174" mass="19067">MTSSPLITPATHLLLSRLHHFCHPLTMNVASRNNEKSRLPCEAFAKGGCTRGKACGLDHAYNLDPARRSDRAEGTEEYEVPNEPGTACTRCVEQLRECDKLARGGIEDPCSEYRHFGGPGCQCVLARSLTYNDQAWGQMMLRSASGFDLAPRKSKDAILGKKTDKKTGKVTGKP</sequence>
<dbReference type="Gene3D" id="4.10.1000.10">
    <property type="entry name" value="Zinc finger, CCCH-type"/>
    <property type="match status" value="1"/>
</dbReference>
<protein>
    <recommendedName>
        <fullName evidence="3">C3H1-type domain-containing protein</fullName>
    </recommendedName>
</protein>
<keyword evidence="5" id="KW-1185">Reference proteome</keyword>
<feature type="compositionally biased region" description="Basic and acidic residues" evidence="2">
    <location>
        <begin position="153"/>
        <end position="167"/>
    </location>
</feature>
<evidence type="ECO:0000313" key="4">
    <source>
        <dbReference type="EMBL" id="KAF2648353.1"/>
    </source>
</evidence>
<feature type="region of interest" description="Disordered" evidence="2">
    <location>
        <begin position="153"/>
        <end position="174"/>
    </location>
</feature>
<dbReference type="EMBL" id="MU004543">
    <property type="protein sequence ID" value="KAF2648353.1"/>
    <property type="molecule type" value="Genomic_DNA"/>
</dbReference>
<organism evidence="4 5">
    <name type="scientific">Lophiostoma macrostomum CBS 122681</name>
    <dbReference type="NCBI Taxonomy" id="1314788"/>
    <lineage>
        <taxon>Eukaryota</taxon>
        <taxon>Fungi</taxon>
        <taxon>Dikarya</taxon>
        <taxon>Ascomycota</taxon>
        <taxon>Pezizomycotina</taxon>
        <taxon>Dothideomycetes</taxon>
        <taxon>Pleosporomycetidae</taxon>
        <taxon>Pleosporales</taxon>
        <taxon>Lophiostomataceae</taxon>
        <taxon>Lophiostoma</taxon>
    </lineage>
</organism>
<feature type="domain" description="C3H1-type" evidence="3">
    <location>
        <begin position="35"/>
        <end position="62"/>
    </location>
</feature>
<dbReference type="GO" id="GO:0008270">
    <property type="term" value="F:zinc ion binding"/>
    <property type="evidence" value="ECO:0007669"/>
    <property type="project" value="UniProtKB-KW"/>
</dbReference>
<dbReference type="Proteomes" id="UP000799324">
    <property type="component" value="Unassembled WGS sequence"/>
</dbReference>
<dbReference type="OrthoDB" id="3943685at2759"/>
<evidence type="ECO:0000259" key="3">
    <source>
        <dbReference type="PROSITE" id="PS50103"/>
    </source>
</evidence>